<reference evidence="2 3" key="1">
    <citation type="journal article" date="2018" name="Sci. Data">
        <title>The draft genome sequence of cork oak.</title>
        <authorList>
            <person name="Ramos A.M."/>
            <person name="Usie A."/>
            <person name="Barbosa P."/>
            <person name="Barros P.M."/>
            <person name="Capote T."/>
            <person name="Chaves I."/>
            <person name="Simoes F."/>
            <person name="Abreu I."/>
            <person name="Carrasquinho I."/>
            <person name="Faro C."/>
            <person name="Guimaraes J.B."/>
            <person name="Mendonca D."/>
            <person name="Nobrega F."/>
            <person name="Rodrigues L."/>
            <person name="Saibo N.J.M."/>
            <person name="Varela M.C."/>
            <person name="Egas C."/>
            <person name="Matos J."/>
            <person name="Miguel C.M."/>
            <person name="Oliveira M.M."/>
            <person name="Ricardo C.P."/>
            <person name="Goncalves S."/>
        </authorList>
    </citation>
    <scope>NUCLEOTIDE SEQUENCE [LARGE SCALE GENOMIC DNA]</scope>
    <source>
        <strain evidence="3">cv. HL8</strain>
    </source>
</reference>
<feature type="chain" id="PRO_5043732278" description="Pectinesterase inhibitor domain-containing protein" evidence="1">
    <location>
        <begin position="19"/>
        <end position="89"/>
    </location>
</feature>
<keyword evidence="3" id="KW-1185">Reference proteome</keyword>
<name>A0AAW0LZN1_QUESU</name>
<accession>A0AAW0LZN1</accession>
<evidence type="ECO:0000313" key="3">
    <source>
        <dbReference type="Proteomes" id="UP000237347"/>
    </source>
</evidence>
<comment type="caution">
    <text evidence="2">The sequence shown here is derived from an EMBL/GenBank/DDBJ whole genome shotgun (WGS) entry which is preliminary data.</text>
</comment>
<dbReference type="Proteomes" id="UP000237347">
    <property type="component" value="Unassembled WGS sequence"/>
</dbReference>
<dbReference type="EMBL" id="PKMF04000041">
    <property type="protein sequence ID" value="KAK7855921.1"/>
    <property type="molecule type" value="Genomic_DNA"/>
</dbReference>
<dbReference type="AlphaFoldDB" id="A0AAW0LZN1"/>
<dbReference type="InterPro" id="IPR035513">
    <property type="entry name" value="Invertase/methylesterase_inhib"/>
</dbReference>
<gene>
    <name evidence="2" type="ORF">CFP56_025981</name>
</gene>
<evidence type="ECO:0000256" key="1">
    <source>
        <dbReference type="SAM" id="SignalP"/>
    </source>
</evidence>
<keyword evidence="1" id="KW-0732">Signal</keyword>
<evidence type="ECO:0008006" key="4">
    <source>
        <dbReference type="Google" id="ProtNLM"/>
    </source>
</evidence>
<evidence type="ECO:0000313" key="2">
    <source>
        <dbReference type="EMBL" id="KAK7855921.1"/>
    </source>
</evidence>
<dbReference type="SUPFAM" id="SSF101148">
    <property type="entry name" value="Plant invertase/pectin methylesterase inhibitor"/>
    <property type="match status" value="1"/>
</dbReference>
<dbReference type="Gene3D" id="1.20.140.40">
    <property type="entry name" value="Invertase/pectin methylesterase inhibitor family protein"/>
    <property type="match status" value="1"/>
</dbReference>
<organism evidence="2 3">
    <name type="scientific">Quercus suber</name>
    <name type="common">Cork oak</name>
    <dbReference type="NCBI Taxonomy" id="58331"/>
    <lineage>
        <taxon>Eukaryota</taxon>
        <taxon>Viridiplantae</taxon>
        <taxon>Streptophyta</taxon>
        <taxon>Embryophyta</taxon>
        <taxon>Tracheophyta</taxon>
        <taxon>Spermatophyta</taxon>
        <taxon>Magnoliopsida</taxon>
        <taxon>eudicotyledons</taxon>
        <taxon>Gunneridae</taxon>
        <taxon>Pentapetalae</taxon>
        <taxon>rosids</taxon>
        <taxon>fabids</taxon>
        <taxon>Fagales</taxon>
        <taxon>Fagaceae</taxon>
        <taxon>Quercus</taxon>
    </lineage>
</organism>
<sequence length="89" mass="9775">MASPISCLSIMIIPLLVTSPFYDISNSSRALIESVCKMSKDYGFCVSALLSDLDRITTVLHRLGLISTILNLDVIEDAHGELEIILYDS</sequence>
<feature type="signal peptide" evidence="1">
    <location>
        <begin position="1"/>
        <end position="18"/>
    </location>
</feature>
<proteinExistence type="predicted"/>
<protein>
    <recommendedName>
        <fullName evidence="4">Pectinesterase inhibitor domain-containing protein</fullName>
    </recommendedName>
</protein>